<dbReference type="SUPFAM" id="SSF53335">
    <property type="entry name" value="S-adenosyl-L-methionine-dependent methyltransferases"/>
    <property type="match status" value="1"/>
</dbReference>
<keyword evidence="1" id="KW-0489">Methyltransferase</keyword>
<dbReference type="GO" id="GO:0008168">
    <property type="term" value="F:methyltransferase activity"/>
    <property type="evidence" value="ECO:0007669"/>
    <property type="project" value="UniProtKB-KW"/>
</dbReference>
<dbReference type="AlphaFoldDB" id="A0A840R276"/>
<gene>
    <name evidence="1" type="ORF">HNQ57_000974</name>
</gene>
<dbReference type="CDD" id="cd02440">
    <property type="entry name" value="AdoMet_MTases"/>
    <property type="match status" value="1"/>
</dbReference>
<dbReference type="EMBL" id="JACHHW010000002">
    <property type="protein sequence ID" value="MBB5186713.1"/>
    <property type="molecule type" value="Genomic_DNA"/>
</dbReference>
<dbReference type="Pfam" id="PF06080">
    <property type="entry name" value="DUF938"/>
    <property type="match status" value="1"/>
</dbReference>
<dbReference type="Proteomes" id="UP000536640">
    <property type="component" value="Unassembled WGS sequence"/>
</dbReference>
<dbReference type="PANTHER" id="PTHR20974">
    <property type="entry name" value="UPF0585 PROTEIN CG18661"/>
    <property type="match status" value="1"/>
</dbReference>
<proteinExistence type="predicted"/>
<keyword evidence="1" id="KW-0808">Transferase</keyword>
<accession>A0A840R276</accession>
<evidence type="ECO:0000313" key="2">
    <source>
        <dbReference type="Proteomes" id="UP000536640"/>
    </source>
</evidence>
<dbReference type="GO" id="GO:0032259">
    <property type="term" value="P:methylation"/>
    <property type="evidence" value="ECO:0007669"/>
    <property type="project" value="UniProtKB-KW"/>
</dbReference>
<dbReference type="PANTHER" id="PTHR20974:SF0">
    <property type="entry name" value="UPF0585 PROTEIN CG18661"/>
    <property type="match status" value="1"/>
</dbReference>
<evidence type="ECO:0000313" key="1">
    <source>
        <dbReference type="EMBL" id="MBB5186713.1"/>
    </source>
</evidence>
<sequence>MSQAKPFSQACENNQSFILEILAPLFTAGQRVLEVGSGTGQHAVHFAANLPKLHWQCSDRRENLEGIQAWIDDAKLDNLAPPLALDTRDLAWPQPAFDGIYSANTLHIMSWHEVELFFSHLRKSLKDDGLLCIYGPFNYQGKYTSASNASFDQWLKQRNPQSGIRDFEAINALAEKIDLHLLADHAMPANNRLIIWRSQGSR</sequence>
<organism evidence="1 2">
    <name type="scientific">Zhongshania antarctica</name>
    <dbReference type="NCBI Taxonomy" id="641702"/>
    <lineage>
        <taxon>Bacteria</taxon>
        <taxon>Pseudomonadati</taxon>
        <taxon>Pseudomonadota</taxon>
        <taxon>Gammaproteobacteria</taxon>
        <taxon>Cellvibrionales</taxon>
        <taxon>Spongiibacteraceae</taxon>
        <taxon>Zhongshania</taxon>
    </lineage>
</organism>
<name>A0A840R276_9GAMM</name>
<dbReference type="RefSeq" id="WP_184461471.1">
    <property type="nucleotide sequence ID" value="NZ_JACHHW010000002.1"/>
</dbReference>
<dbReference type="InterPro" id="IPR029063">
    <property type="entry name" value="SAM-dependent_MTases_sf"/>
</dbReference>
<reference evidence="1 2" key="1">
    <citation type="submission" date="2020-08" db="EMBL/GenBank/DDBJ databases">
        <title>Genomic Encyclopedia of Type Strains, Phase IV (KMG-IV): sequencing the most valuable type-strain genomes for metagenomic binning, comparative biology and taxonomic classification.</title>
        <authorList>
            <person name="Goeker M."/>
        </authorList>
    </citation>
    <scope>NUCLEOTIDE SEQUENCE [LARGE SCALE GENOMIC DNA]</scope>
    <source>
        <strain evidence="1 2">DSM 25701</strain>
    </source>
</reference>
<dbReference type="InterPro" id="IPR010342">
    <property type="entry name" value="DUF938"/>
</dbReference>
<keyword evidence="2" id="KW-1185">Reference proteome</keyword>
<dbReference type="Gene3D" id="3.40.50.150">
    <property type="entry name" value="Vaccinia Virus protein VP39"/>
    <property type="match status" value="1"/>
</dbReference>
<comment type="caution">
    <text evidence="1">The sequence shown here is derived from an EMBL/GenBank/DDBJ whole genome shotgun (WGS) entry which is preliminary data.</text>
</comment>
<protein>
    <submittedName>
        <fullName evidence="1">Cyclopropane fatty-acyl-phospholipid synthase-like methyltransferase</fullName>
    </submittedName>
</protein>